<evidence type="ECO:0000256" key="1">
    <source>
        <dbReference type="SAM" id="Phobius"/>
    </source>
</evidence>
<dbReference type="PROSITE" id="PS50887">
    <property type="entry name" value="GGDEF"/>
    <property type="match status" value="1"/>
</dbReference>
<dbReference type="InterPro" id="IPR052155">
    <property type="entry name" value="Biofilm_reg_signaling"/>
</dbReference>
<proteinExistence type="predicted"/>
<feature type="transmembrane region" description="Helical" evidence="1">
    <location>
        <begin position="93"/>
        <end position="110"/>
    </location>
</feature>
<dbReference type="NCBIfam" id="TIGR00254">
    <property type="entry name" value="GGDEF"/>
    <property type="match status" value="1"/>
</dbReference>
<dbReference type="PANTHER" id="PTHR44757">
    <property type="entry name" value="DIGUANYLATE CYCLASE DGCP"/>
    <property type="match status" value="1"/>
</dbReference>
<feature type="domain" description="GGDEF" evidence="2">
    <location>
        <begin position="239"/>
        <end position="371"/>
    </location>
</feature>
<dbReference type="EMBL" id="MKIO01000020">
    <property type="protein sequence ID" value="OLP57018.1"/>
    <property type="molecule type" value="Genomic_DNA"/>
</dbReference>
<dbReference type="CDD" id="cd01949">
    <property type="entry name" value="GGDEF"/>
    <property type="match status" value="1"/>
</dbReference>
<evidence type="ECO:0000313" key="3">
    <source>
        <dbReference type="EMBL" id="OLP57018.1"/>
    </source>
</evidence>
<protein>
    <recommendedName>
        <fullName evidence="2">GGDEF domain-containing protein</fullName>
    </recommendedName>
</protein>
<dbReference type="STRING" id="1672749.BJF92_21155"/>
<reference evidence="3 4" key="1">
    <citation type="submission" date="2016-09" db="EMBL/GenBank/DDBJ databases">
        <title>Rhizobium sp. nov., a novel species isolated from the rice rhizosphere.</title>
        <authorList>
            <person name="Zhao J."/>
            <person name="Zhang X."/>
        </authorList>
    </citation>
    <scope>NUCLEOTIDE SEQUENCE [LARGE SCALE GENOMIC DNA]</scope>
    <source>
        <strain evidence="3 4">MH17</strain>
    </source>
</reference>
<feature type="transmembrane region" description="Helical" evidence="1">
    <location>
        <begin position="116"/>
        <end position="134"/>
    </location>
</feature>
<dbReference type="Pfam" id="PF00990">
    <property type="entry name" value="GGDEF"/>
    <property type="match status" value="1"/>
</dbReference>
<feature type="transmembrane region" description="Helical" evidence="1">
    <location>
        <begin position="20"/>
        <end position="43"/>
    </location>
</feature>
<dbReference type="AlphaFoldDB" id="A0A1Q9ANX4"/>
<keyword evidence="1" id="KW-0812">Transmembrane</keyword>
<dbReference type="Gene3D" id="3.30.70.270">
    <property type="match status" value="1"/>
</dbReference>
<evidence type="ECO:0000313" key="4">
    <source>
        <dbReference type="Proteomes" id="UP000186143"/>
    </source>
</evidence>
<feature type="transmembrane region" description="Helical" evidence="1">
    <location>
        <begin position="168"/>
        <end position="189"/>
    </location>
</feature>
<keyword evidence="1" id="KW-0472">Membrane</keyword>
<keyword evidence="1" id="KW-1133">Transmembrane helix</keyword>
<dbReference type="SMART" id="SM00267">
    <property type="entry name" value="GGDEF"/>
    <property type="match status" value="1"/>
</dbReference>
<organism evidence="3 4">
    <name type="scientific">Xaviernesmea rhizosphaerae</name>
    <dbReference type="NCBI Taxonomy" id="1672749"/>
    <lineage>
        <taxon>Bacteria</taxon>
        <taxon>Pseudomonadati</taxon>
        <taxon>Pseudomonadota</taxon>
        <taxon>Alphaproteobacteria</taxon>
        <taxon>Hyphomicrobiales</taxon>
        <taxon>Rhizobiaceae</taxon>
        <taxon>Rhizobium/Agrobacterium group</taxon>
        <taxon>Xaviernesmea</taxon>
    </lineage>
</organism>
<comment type="caution">
    <text evidence="3">The sequence shown here is derived from an EMBL/GenBank/DDBJ whole genome shotgun (WGS) entry which is preliminary data.</text>
</comment>
<feature type="transmembrane region" description="Helical" evidence="1">
    <location>
        <begin position="143"/>
        <end position="162"/>
    </location>
</feature>
<sequence>MKRIVEPETDEVYQELVAELAYTSVPTALMTFILLIVGVHAWSLLGQPLVLVAVILGVSAGFAKSVMLELHLRDLDRQAADLMRSRRWERRHAILSLIMALSVGVISSVIFMEPDLALQVVATCTVFGYSAGVASRVSVRPRIAIASIATASLPAILAMAWQGGEAHWLISFIFAAFLIAASQSVMHVYSTTARHICIRQQMAKQAHRDALTGLANRRALYDAFDHPAGRENPSARAKAMTAIHCFDLDGFKSVNDRFGHLVGDELLIQIADRLKGLVRAPDLVVRAGGDEFILWQAGLTAPEEAERMAQAVIGLLTVPYRLAGTELTIGISLGYALSARKDVDLKALISRADKASYRAKARGGGIEQDSG</sequence>
<dbReference type="InterPro" id="IPR029787">
    <property type="entry name" value="Nucleotide_cyclase"/>
</dbReference>
<evidence type="ECO:0000259" key="2">
    <source>
        <dbReference type="PROSITE" id="PS50887"/>
    </source>
</evidence>
<dbReference type="SUPFAM" id="SSF55073">
    <property type="entry name" value="Nucleotide cyclase"/>
    <property type="match status" value="1"/>
</dbReference>
<dbReference type="InterPro" id="IPR043128">
    <property type="entry name" value="Rev_trsase/Diguanyl_cyclase"/>
</dbReference>
<dbReference type="PANTHER" id="PTHR44757:SF2">
    <property type="entry name" value="BIOFILM ARCHITECTURE MAINTENANCE PROTEIN MBAA"/>
    <property type="match status" value="1"/>
</dbReference>
<dbReference type="Proteomes" id="UP000186143">
    <property type="component" value="Unassembled WGS sequence"/>
</dbReference>
<feature type="transmembrane region" description="Helical" evidence="1">
    <location>
        <begin position="49"/>
        <end position="72"/>
    </location>
</feature>
<dbReference type="InterPro" id="IPR000160">
    <property type="entry name" value="GGDEF_dom"/>
</dbReference>
<name>A0A1Q9ANX4_9HYPH</name>
<gene>
    <name evidence="3" type="ORF">BJF92_21155</name>
</gene>
<accession>A0A1Q9ANX4</accession>